<keyword evidence="3" id="KW-1185">Reference proteome</keyword>
<proteinExistence type="predicted"/>
<comment type="caution">
    <text evidence="2">The sequence shown here is derived from an EMBL/GenBank/DDBJ whole genome shotgun (WGS) entry which is preliminary data.</text>
</comment>
<feature type="compositionally biased region" description="Basic and acidic residues" evidence="1">
    <location>
        <begin position="71"/>
        <end position="82"/>
    </location>
</feature>
<gene>
    <name evidence="2" type="ORF">E2562_038642</name>
</gene>
<evidence type="ECO:0000256" key="1">
    <source>
        <dbReference type="SAM" id="MobiDB-lite"/>
    </source>
</evidence>
<sequence>MGQKNPIERNSRQHSGYLNKFTQLARYAPSDIPDEGEKIDMFLGGLNDTLRGPLIIQDHASFQSMVNKALRSEQDNRKVEANRKRKAAVFQSRQPGRQRFRNVTQQS</sequence>
<organism evidence="2 3">
    <name type="scientific">Oryza meyeriana var. granulata</name>
    <dbReference type="NCBI Taxonomy" id="110450"/>
    <lineage>
        <taxon>Eukaryota</taxon>
        <taxon>Viridiplantae</taxon>
        <taxon>Streptophyta</taxon>
        <taxon>Embryophyta</taxon>
        <taxon>Tracheophyta</taxon>
        <taxon>Spermatophyta</taxon>
        <taxon>Magnoliopsida</taxon>
        <taxon>Liliopsida</taxon>
        <taxon>Poales</taxon>
        <taxon>Poaceae</taxon>
        <taxon>BOP clade</taxon>
        <taxon>Oryzoideae</taxon>
        <taxon>Oryzeae</taxon>
        <taxon>Oryzinae</taxon>
        <taxon>Oryza</taxon>
        <taxon>Oryza meyeriana</taxon>
    </lineage>
</organism>
<feature type="region of interest" description="Disordered" evidence="1">
    <location>
        <begin position="71"/>
        <end position="107"/>
    </location>
</feature>
<dbReference type="EMBL" id="SPHZ02000005">
    <property type="protein sequence ID" value="KAF0921109.1"/>
    <property type="molecule type" value="Genomic_DNA"/>
</dbReference>
<reference evidence="2 3" key="1">
    <citation type="submission" date="2019-11" db="EMBL/GenBank/DDBJ databases">
        <title>Whole genome sequence of Oryza granulata.</title>
        <authorList>
            <person name="Li W."/>
        </authorList>
    </citation>
    <scope>NUCLEOTIDE SEQUENCE [LARGE SCALE GENOMIC DNA]</scope>
    <source>
        <strain evidence="3">cv. Menghai</strain>
        <tissue evidence="2">Leaf</tissue>
    </source>
</reference>
<name>A0A6G1E8M4_9ORYZ</name>
<protein>
    <recommendedName>
        <fullName evidence="4">Retrotransposon gag domain-containing protein</fullName>
    </recommendedName>
</protein>
<feature type="compositionally biased region" description="Polar residues" evidence="1">
    <location>
        <begin position="91"/>
        <end position="107"/>
    </location>
</feature>
<evidence type="ECO:0000313" key="2">
    <source>
        <dbReference type="EMBL" id="KAF0921109.1"/>
    </source>
</evidence>
<evidence type="ECO:0008006" key="4">
    <source>
        <dbReference type="Google" id="ProtNLM"/>
    </source>
</evidence>
<dbReference type="Proteomes" id="UP000479710">
    <property type="component" value="Unassembled WGS sequence"/>
</dbReference>
<accession>A0A6G1E8M4</accession>
<dbReference type="AlphaFoldDB" id="A0A6G1E8M4"/>
<evidence type="ECO:0000313" key="3">
    <source>
        <dbReference type="Proteomes" id="UP000479710"/>
    </source>
</evidence>